<feature type="region of interest" description="Disordered" evidence="1">
    <location>
        <begin position="266"/>
        <end position="291"/>
    </location>
</feature>
<proteinExistence type="predicted"/>
<reference evidence="2" key="1">
    <citation type="journal article" date="2023" name="Plant J.">
        <title>The genome of the king protea, Protea cynaroides.</title>
        <authorList>
            <person name="Chang J."/>
            <person name="Duong T.A."/>
            <person name="Schoeman C."/>
            <person name="Ma X."/>
            <person name="Roodt D."/>
            <person name="Barker N."/>
            <person name="Li Z."/>
            <person name="Van de Peer Y."/>
            <person name="Mizrachi E."/>
        </authorList>
    </citation>
    <scope>NUCLEOTIDE SEQUENCE</scope>
    <source>
        <tissue evidence="2">Young leaves</tissue>
    </source>
</reference>
<dbReference type="EMBL" id="JAMYWD010000008">
    <property type="protein sequence ID" value="KAJ4962406.1"/>
    <property type="molecule type" value="Genomic_DNA"/>
</dbReference>
<keyword evidence="3" id="KW-1185">Reference proteome</keyword>
<accession>A0A9Q0H9F6</accession>
<dbReference type="OrthoDB" id="1910495at2759"/>
<evidence type="ECO:0000313" key="3">
    <source>
        <dbReference type="Proteomes" id="UP001141806"/>
    </source>
</evidence>
<protein>
    <submittedName>
        <fullName evidence="2">Uncharacterized protein</fullName>
    </submittedName>
</protein>
<dbReference type="Proteomes" id="UP001141806">
    <property type="component" value="Unassembled WGS sequence"/>
</dbReference>
<gene>
    <name evidence="2" type="ORF">NE237_022345</name>
</gene>
<evidence type="ECO:0000256" key="1">
    <source>
        <dbReference type="SAM" id="MobiDB-lite"/>
    </source>
</evidence>
<comment type="caution">
    <text evidence="2">The sequence shown here is derived from an EMBL/GenBank/DDBJ whole genome shotgun (WGS) entry which is preliminary data.</text>
</comment>
<dbReference type="PANTHER" id="PTHR35477">
    <property type="entry name" value="OS06G0728500 PROTEIN"/>
    <property type="match status" value="1"/>
</dbReference>
<evidence type="ECO:0000313" key="2">
    <source>
        <dbReference type="EMBL" id="KAJ4962406.1"/>
    </source>
</evidence>
<dbReference type="PANTHER" id="PTHR35477:SF1">
    <property type="entry name" value="OS06G0728500 PROTEIN"/>
    <property type="match status" value="1"/>
</dbReference>
<sequence>MEEAKFYGFHPLDADVRLPPRKRLLAGLKKQNFDCPSPQFPLSSISTDYSTRLRNLLISDSKSLGLSDEEIVDASRSAAIAAAKVAAAAKAVAEEKAARAVRAAAVAKSALELVASVSEKTFCKERSFRKNKPKKHVPVKLLYKKRLSIENYNADEELARRLHRAMNSSPRISKNSESSAGKTHDNEAYKKLRELENSGFSDGVLLEGYPSSICERNAVASEINCRGPILKVGNIDKVGERGLESKPLDCIKANCLEMDGVSSARERVTNNSLKQPGRRISEDMDTKGRKRGRIKQKKLLLTLCSIKDRENVREYSESGSCSLIAEPKDESISRNRRLISTITPSVGKMSVKAMPCFAENKIKQPSCSNPTVTMGSAMIEVDQ</sequence>
<organism evidence="2 3">
    <name type="scientific">Protea cynaroides</name>
    <dbReference type="NCBI Taxonomy" id="273540"/>
    <lineage>
        <taxon>Eukaryota</taxon>
        <taxon>Viridiplantae</taxon>
        <taxon>Streptophyta</taxon>
        <taxon>Embryophyta</taxon>
        <taxon>Tracheophyta</taxon>
        <taxon>Spermatophyta</taxon>
        <taxon>Magnoliopsida</taxon>
        <taxon>Proteales</taxon>
        <taxon>Proteaceae</taxon>
        <taxon>Protea</taxon>
    </lineage>
</organism>
<dbReference type="AlphaFoldDB" id="A0A9Q0H9F6"/>
<name>A0A9Q0H9F6_9MAGN</name>